<dbReference type="InterPro" id="IPR017972">
    <property type="entry name" value="Cyt_P450_CS"/>
</dbReference>
<proteinExistence type="inferred from homology"/>
<name>F7HEB9_CALJA</name>
<dbReference type="InParanoid" id="F7HEB9"/>
<evidence type="ECO:0000256" key="2">
    <source>
        <dbReference type="ARBA" id="ARBA00004325"/>
    </source>
</evidence>
<dbReference type="GO" id="GO:0032342">
    <property type="term" value="P:aldosterone biosynthetic process"/>
    <property type="evidence" value="ECO:0007669"/>
    <property type="project" value="TreeGrafter"/>
</dbReference>
<dbReference type="Gene3D" id="1.10.630.10">
    <property type="entry name" value="Cytochrome P450"/>
    <property type="match status" value="2"/>
</dbReference>
<accession>F7HEB9</accession>
<dbReference type="PANTHER" id="PTHR24279">
    <property type="entry name" value="CYTOCHROME P450"/>
    <property type="match status" value="1"/>
</dbReference>
<keyword evidence="6" id="KW-0809">Transit peptide</keyword>
<reference evidence="15" key="1">
    <citation type="submission" date="2009-03" db="EMBL/GenBank/DDBJ databases">
        <authorList>
            <person name="Warren W."/>
            <person name="Ye L."/>
            <person name="Minx P."/>
            <person name="Worley K."/>
            <person name="Gibbs R."/>
            <person name="Wilson R.K."/>
        </authorList>
    </citation>
    <scope>NUCLEOTIDE SEQUENCE [LARGE SCALE GENOMIC DNA]</scope>
</reference>
<evidence type="ECO:0000256" key="1">
    <source>
        <dbReference type="ARBA" id="ARBA00001971"/>
    </source>
</evidence>
<dbReference type="HOGENOM" id="CLU_001570_28_4_1"/>
<evidence type="ECO:0000256" key="10">
    <source>
        <dbReference type="ARBA" id="ARBA00023128"/>
    </source>
</evidence>
<comment type="cofactor">
    <cofactor evidence="1 13">
        <name>heme</name>
        <dbReference type="ChEBI" id="CHEBI:30413"/>
    </cofactor>
</comment>
<evidence type="ECO:0000256" key="4">
    <source>
        <dbReference type="ARBA" id="ARBA00022617"/>
    </source>
</evidence>
<evidence type="ECO:0000256" key="11">
    <source>
        <dbReference type="ARBA" id="ARBA00023136"/>
    </source>
</evidence>
<sequence>MALRAKAEVCMAVPWLSLQGARALGTRAAQAPRTVLPFEAMPQLPGNRWLRLLQIWREQGYEHLHLELHQTFQELGPIFRSWGSASFGGGGRAARAGLWLCQCRQWCGANPSLLQRGQDSETLRSESGGPRTVWVMLPEDVERLQQVDSLHPRRMSLEPWVAYRQHRGHKCGVFLLNVAERGTSSPPFPGDIRGVLHCDCGNGPEWRFNRLRLNPDVLSPKALQRFLPMVDSVARDFSQALRNKVLQNTQGSLTLDIQSSIFHYTIEASNLALFGERLGLVGHSPSSASLSFLHALEVMLKSTVQLMFMPRSLSRWTSPKVWKEHFEAWDCIFQYGDNCIQKIYQELALSHPQHYTGIVAKLLLNAELSPDAIKANSMELTAGSVDTTVFPLLMTLFELARNPDVQQALRQESLAAAASISEHPQKAITELPLLRAAIKESLRLYPVGPFLERVVSSDLVLQNYHIPAGMLVRVSLYSLGHNPALFPRPERYSPQRWLDMKGSGRNFQYMPFGFGIRQCLGRRLAETEMLLLLHHVLKHLQVETLTQEDIKMVYSFILRPSTYPLLTFRTLHPGSQPGHQPPSA</sequence>
<comment type="subcellular location">
    <subcellularLocation>
        <location evidence="2">Mitochondrion membrane</location>
    </subcellularLocation>
</comment>
<gene>
    <name evidence="15" type="primary">CYP11B1</name>
</gene>
<evidence type="ECO:0000256" key="5">
    <source>
        <dbReference type="ARBA" id="ARBA00022723"/>
    </source>
</evidence>
<dbReference type="FunFam" id="1.10.630.10:FF:000015">
    <property type="entry name" value="Cholesterol side-chain cleavage enzyme, mitochondrial"/>
    <property type="match status" value="1"/>
</dbReference>
<dbReference type="GO" id="GO:0047783">
    <property type="term" value="F:corticosterone 18-monooxygenase activity"/>
    <property type="evidence" value="ECO:0007669"/>
    <property type="project" value="TreeGrafter"/>
</dbReference>
<dbReference type="SUPFAM" id="SSF48264">
    <property type="entry name" value="Cytochrome P450"/>
    <property type="match status" value="1"/>
</dbReference>
<keyword evidence="5 13" id="KW-0479">Metal-binding</keyword>
<dbReference type="InterPro" id="IPR002401">
    <property type="entry name" value="Cyt_P450_E_grp-I"/>
</dbReference>
<keyword evidence="7 14" id="KW-0560">Oxidoreductase</keyword>
<dbReference type="InterPro" id="IPR050479">
    <property type="entry name" value="CYP11_CYP27_families"/>
</dbReference>
<evidence type="ECO:0000313" key="15">
    <source>
        <dbReference type="Ensembl" id="ENSCJAP00000039955.4"/>
    </source>
</evidence>
<dbReference type="Proteomes" id="UP000008225">
    <property type="component" value="Chromosome 16"/>
</dbReference>
<dbReference type="PRINTS" id="PR00463">
    <property type="entry name" value="EP450I"/>
</dbReference>
<comment type="similarity">
    <text evidence="3 14">Belongs to the cytochrome P450 family.</text>
</comment>
<protein>
    <submittedName>
        <fullName evidence="15">Cytochrome P450 family 11 subfamily B member 1</fullName>
    </submittedName>
</protein>
<evidence type="ECO:0000256" key="9">
    <source>
        <dbReference type="ARBA" id="ARBA00023033"/>
    </source>
</evidence>
<reference evidence="15" key="3">
    <citation type="submission" date="2025-09" db="UniProtKB">
        <authorList>
            <consortium name="Ensembl"/>
        </authorList>
    </citation>
    <scope>IDENTIFICATION</scope>
</reference>
<evidence type="ECO:0000256" key="6">
    <source>
        <dbReference type="ARBA" id="ARBA00022946"/>
    </source>
</evidence>
<evidence type="ECO:0000256" key="13">
    <source>
        <dbReference type="PIRSR" id="PIRSR602401-1"/>
    </source>
</evidence>
<evidence type="ECO:0000313" key="16">
    <source>
        <dbReference type="Proteomes" id="UP000008225"/>
    </source>
</evidence>
<keyword evidence="10" id="KW-0496">Mitochondrion</keyword>
<keyword evidence="4 13" id="KW-0349">Heme</keyword>
<dbReference type="PROSITE" id="PS00086">
    <property type="entry name" value="CYTOCHROME_P450"/>
    <property type="match status" value="1"/>
</dbReference>
<dbReference type="Bgee" id="ENSCJAG00000021462">
    <property type="expression patterns" value="Expressed in liver and 4 other cell types or tissues"/>
</dbReference>
<keyword evidence="11" id="KW-0472">Membrane</keyword>
<dbReference type="eggNOG" id="KOG0159">
    <property type="taxonomic scope" value="Eukaryota"/>
</dbReference>
<keyword evidence="9 14" id="KW-0503">Monooxygenase</keyword>
<dbReference type="GO" id="GO:0034650">
    <property type="term" value="P:cortisol metabolic process"/>
    <property type="evidence" value="ECO:0007669"/>
    <property type="project" value="TreeGrafter"/>
</dbReference>
<evidence type="ECO:0000256" key="12">
    <source>
        <dbReference type="ARBA" id="ARBA00023250"/>
    </source>
</evidence>
<feature type="binding site" description="axial binding residue" evidence="13">
    <location>
        <position position="519"/>
    </location>
    <ligand>
        <name>heme</name>
        <dbReference type="ChEBI" id="CHEBI:30413"/>
    </ligand>
    <ligandPart>
        <name>Fe</name>
        <dbReference type="ChEBI" id="CHEBI:18248"/>
    </ligandPart>
</feature>
<dbReference type="FunCoup" id="F7HEB9">
    <property type="interactions" value="107"/>
</dbReference>
<reference evidence="15" key="2">
    <citation type="submission" date="2025-08" db="UniProtKB">
        <authorList>
            <consortium name="Ensembl"/>
        </authorList>
    </citation>
    <scope>IDENTIFICATION</scope>
</reference>
<keyword evidence="16" id="KW-1185">Reference proteome</keyword>
<dbReference type="GeneTree" id="ENSGT00940000163354"/>
<dbReference type="GO" id="GO:0008203">
    <property type="term" value="P:cholesterol metabolic process"/>
    <property type="evidence" value="ECO:0007669"/>
    <property type="project" value="TreeGrafter"/>
</dbReference>
<dbReference type="Ensembl" id="ENSCJAT00000042211.5">
    <property type="protein sequence ID" value="ENSCJAP00000039955.4"/>
    <property type="gene ID" value="ENSCJAG00000021462.6"/>
</dbReference>
<dbReference type="PANTHER" id="PTHR24279:SF115">
    <property type="entry name" value="CYTOCHROME P450 11B1, MITOCHONDRIAL"/>
    <property type="match status" value="1"/>
</dbReference>
<evidence type="ECO:0000256" key="8">
    <source>
        <dbReference type="ARBA" id="ARBA00023004"/>
    </source>
</evidence>
<evidence type="ECO:0000256" key="14">
    <source>
        <dbReference type="RuleBase" id="RU000461"/>
    </source>
</evidence>
<keyword evidence="12" id="KW-0755">Steroidogenesis</keyword>
<dbReference type="GO" id="GO:0071375">
    <property type="term" value="P:cellular response to peptide hormone stimulus"/>
    <property type="evidence" value="ECO:0007669"/>
    <property type="project" value="TreeGrafter"/>
</dbReference>
<dbReference type="PRINTS" id="PR00385">
    <property type="entry name" value="P450"/>
</dbReference>
<dbReference type="STRING" id="9483.ENSCJAP00000039955"/>
<evidence type="ECO:0000256" key="3">
    <source>
        <dbReference type="ARBA" id="ARBA00010617"/>
    </source>
</evidence>
<dbReference type="GO" id="GO:0020037">
    <property type="term" value="F:heme binding"/>
    <property type="evidence" value="ECO:0007669"/>
    <property type="project" value="InterPro"/>
</dbReference>
<dbReference type="Pfam" id="PF00067">
    <property type="entry name" value="p450"/>
    <property type="match status" value="1"/>
</dbReference>
<dbReference type="InterPro" id="IPR036396">
    <property type="entry name" value="Cyt_P450_sf"/>
</dbReference>
<dbReference type="InterPro" id="IPR001128">
    <property type="entry name" value="Cyt_P450"/>
</dbReference>
<organism evidence="15 16">
    <name type="scientific">Callithrix jacchus</name>
    <name type="common">White-tufted-ear marmoset</name>
    <name type="synonym">Simia Jacchus</name>
    <dbReference type="NCBI Taxonomy" id="9483"/>
    <lineage>
        <taxon>Eukaryota</taxon>
        <taxon>Metazoa</taxon>
        <taxon>Chordata</taxon>
        <taxon>Craniata</taxon>
        <taxon>Vertebrata</taxon>
        <taxon>Euteleostomi</taxon>
        <taxon>Mammalia</taxon>
        <taxon>Eutheria</taxon>
        <taxon>Euarchontoglires</taxon>
        <taxon>Primates</taxon>
        <taxon>Haplorrhini</taxon>
        <taxon>Platyrrhini</taxon>
        <taxon>Cebidae</taxon>
        <taxon>Callitrichinae</taxon>
        <taxon>Callithrix</taxon>
        <taxon>Callithrix</taxon>
    </lineage>
</organism>
<dbReference type="GO" id="GO:0005506">
    <property type="term" value="F:iron ion binding"/>
    <property type="evidence" value="ECO:0007669"/>
    <property type="project" value="InterPro"/>
</dbReference>
<dbReference type="GO" id="GO:0005743">
    <property type="term" value="C:mitochondrial inner membrane"/>
    <property type="evidence" value="ECO:0007669"/>
    <property type="project" value="TreeGrafter"/>
</dbReference>
<keyword evidence="8 13" id="KW-0408">Iron</keyword>
<evidence type="ECO:0000256" key="7">
    <source>
        <dbReference type="ARBA" id="ARBA00023002"/>
    </source>
</evidence>
<dbReference type="GO" id="GO:0004507">
    <property type="term" value="F:steroid 11-beta-monooxygenase activity"/>
    <property type="evidence" value="ECO:0007669"/>
    <property type="project" value="TreeGrafter"/>
</dbReference>
<dbReference type="AlphaFoldDB" id="F7HEB9"/>
<dbReference type="GO" id="GO:0006704">
    <property type="term" value="P:glucocorticoid biosynthetic process"/>
    <property type="evidence" value="ECO:0007669"/>
    <property type="project" value="TreeGrafter"/>
</dbReference>